<accession>A0A381NNH8</accession>
<dbReference type="AlphaFoldDB" id="A0A381NNH8"/>
<protein>
    <submittedName>
        <fullName evidence="1">Uncharacterized protein</fullName>
    </submittedName>
</protein>
<evidence type="ECO:0000313" key="1">
    <source>
        <dbReference type="EMBL" id="SUZ56155.1"/>
    </source>
</evidence>
<organism evidence="1">
    <name type="scientific">marine metagenome</name>
    <dbReference type="NCBI Taxonomy" id="408172"/>
    <lineage>
        <taxon>unclassified sequences</taxon>
        <taxon>metagenomes</taxon>
        <taxon>ecological metagenomes</taxon>
    </lineage>
</organism>
<name>A0A381NNH8_9ZZZZ</name>
<dbReference type="EMBL" id="UINC01000484">
    <property type="protein sequence ID" value="SUZ56155.1"/>
    <property type="molecule type" value="Genomic_DNA"/>
</dbReference>
<proteinExistence type="predicted"/>
<reference evidence="1" key="1">
    <citation type="submission" date="2018-05" db="EMBL/GenBank/DDBJ databases">
        <authorList>
            <person name="Lanie J.A."/>
            <person name="Ng W.-L."/>
            <person name="Kazmierczak K.M."/>
            <person name="Andrzejewski T.M."/>
            <person name="Davidsen T.M."/>
            <person name="Wayne K.J."/>
            <person name="Tettelin H."/>
            <person name="Glass J.I."/>
            <person name="Rusch D."/>
            <person name="Podicherti R."/>
            <person name="Tsui H.-C.T."/>
            <person name="Winkler M.E."/>
        </authorList>
    </citation>
    <scope>NUCLEOTIDE SEQUENCE</scope>
</reference>
<sequence length="70" mass="7718">MASSAFLFIGLHAALGLLVRVDSGPDRSVLHGECGRVHGAVGAVWGNDERRHEWAQRRDQKRRAQATARI</sequence>
<gene>
    <name evidence="1" type="ORF">METZ01_LOCUS9009</name>
</gene>